<keyword evidence="3" id="KW-1185">Reference proteome</keyword>
<feature type="compositionally biased region" description="Basic and acidic residues" evidence="1">
    <location>
        <begin position="1"/>
        <end position="12"/>
    </location>
</feature>
<dbReference type="AlphaFoldDB" id="A0AAV6HUJ8"/>
<name>A0AAV6HUJ8_9ERIC</name>
<evidence type="ECO:0000313" key="3">
    <source>
        <dbReference type="Proteomes" id="UP000823749"/>
    </source>
</evidence>
<feature type="region of interest" description="Disordered" evidence="1">
    <location>
        <begin position="1"/>
        <end position="65"/>
    </location>
</feature>
<feature type="compositionally biased region" description="Basic and acidic residues" evidence="1">
    <location>
        <begin position="19"/>
        <end position="33"/>
    </location>
</feature>
<evidence type="ECO:0000256" key="1">
    <source>
        <dbReference type="SAM" id="MobiDB-lite"/>
    </source>
</evidence>
<dbReference type="Proteomes" id="UP000823749">
    <property type="component" value="Chromosome 13"/>
</dbReference>
<reference evidence="2 3" key="1">
    <citation type="submission" date="2020-08" db="EMBL/GenBank/DDBJ databases">
        <title>Plant Genome Project.</title>
        <authorList>
            <person name="Zhang R.-G."/>
        </authorList>
    </citation>
    <scope>NUCLEOTIDE SEQUENCE [LARGE SCALE GENOMIC DNA]</scope>
    <source>
        <strain evidence="2">WSP0</strain>
        <tissue evidence="2">Leaf</tissue>
    </source>
</reference>
<comment type="caution">
    <text evidence="2">The sequence shown here is derived from an EMBL/GenBank/DDBJ whole genome shotgun (WGS) entry which is preliminary data.</text>
</comment>
<proteinExistence type="predicted"/>
<sequence>MKGVESFRDRSPKTIPLSQRKEQRFERSERDPRVAVGERSPFTVDCVRDSSPSSESGVDYGSGVVHGLSVGKRVRVWD</sequence>
<accession>A0AAV6HUJ8</accession>
<dbReference type="EMBL" id="JACTNZ010000013">
    <property type="protein sequence ID" value="KAG5516286.1"/>
    <property type="molecule type" value="Genomic_DNA"/>
</dbReference>
<organism evidence="2 3">
    <name type="scientific">Rhododendron griersonianum</name>
    <dbReference type="NCBI Taxonomy" id="479676"/>
    <lineage>
        <taxon>Eukaryota</taxon>
        <taxon>Viridiplantae</taxon>
        <taxon>Streptophyta</taxon>
        <taxon>Embryophyta</taxon>
        <taxon>Tracheophyta</taxon>
        <taxon>Spermatophyta</taxon>
        <taxon>Magnoliopsida</taxon>
        <taxon>eudicotyledons</taxon>
        <taxon>Gunneridae</taxon>
        <taxon>Pentapetalae</taxon>
        <taxon>asterids</taxon>
        <taxon>Ericales</taxon>
        <taxon>Ericaceae</taxon>
        <taxon>Ericoideae</taxon>
        <taxon>Rhodoreae</taxon>
        <taxon>Rhododendron</taxon>
    </lineage>
</organism>
<gene>
    <name evidence="2" type="ORF">RHGRI_037106</name>
</gene>
<protein>
    <submittedName>
        <fullName evidence="2">Uncharacterized protein</fullName>
    </submittedName>
</protein>
<evidence type="ECO:0000313" key="2">
    <source>
        <dbReference type="EMBL" id="KAG5516286.1"/>
    </source>
</evidence>